<evidence type="ECO:0000256" key="2">
    <source>
        <dbReference type="ARBA" id="ARBA00006758"/>
    </source>
</evidence>
<dbReference type="PANTHER" id="PTHR28644">
    <property type="entry name" value="SMALL INTEGRAL MEMBRANE PROTEIN 15"/>
    <property type="match status" value="1"/>
</dbReference>
<keyword evidence="11" id="KW-1185">Reference proteome</keyword>
<comment type="caution">
    <text evidence="10">The sequence shown here is derived from an EMBL/GenBank/DDBJ whole genome shotgun (WGS) entry which is preliminary data.</text>
</comment>
<evidence type="ECO:0000256" key="9">
    <source>
        <dbReference type="SAM" id="Phobius"/>
    </source>
</evidence>
<evidence type="ECO:0000256" key="5">
    <source>
        <dbReference type="ARBA" id="ARBA00022989"/>
    </source>
</evidence>
<evidence type="ECO:0000256" key="1">
    <source>
        <dbReference type="ARBA" id="ARBA00004167"/>
    </source>
</evidence>
<reference evidence="10" key="1">
    <citation type="submission" date="2021-02" db="EMBL/GenBank/DDBJ databases">
        <authorList>
            <person name="Nowell W R."/>
        </authorList>
    </citation>
    <scope>NUCLEOTIDE SEQUENCE</scope>
</reference>
<dbReference type="AlphaFoldDB" id="A0A813ZDJ3"/>
<organism evidence="10 11">
    <name type="scientific">Adineta ricciae</name>
    <name type="common">Rotifer</name>
    <dbReference type="NCBI Taxonomy" id="249248"/>
    <lineage>
        <taxon>Eukaryota</taxon>
        <taxon>Metazoa</taxon>
        <taxon>Spiralia</taxon>
        <taxon>Gnathifera</taxon>
        <taxon>Rotifera</taxon>
        <taxon>Eurotatoria</taxon>
        <taxon>Bdelloidea</taxon>
        <taxon>Adinetida</taxon>
        <taxon>Adinetidae</taxon>
        <taxon>Adineta</taxon>
    </lineage>
</organism>
<keyword evidence="6" id="KW-0175">Coiled coil</keyword>
<dbReference type="Pfam" id="PF15086">
    <property type="entry name" value="UPF0542"/>
    <property type="match status" value="1"/>
</dbReference>
<evidence type="ECO:0000256" key="6">
    <source>
        <dbReference type="ARBA" id="ARBA00023054"/>
    </source>
</evidence>
<dbReference type="PANTHER" id="PTHR28644:SF1">
    <property type="entry name" value="SMALL INTEGRAL MEMBRANE PROTEIN 15"/>
    <property type="match status" value="1"/>
</dbReference>
<keyword evidence="7 9" id="KW-0472">Membrane</keyword>
<keyword evidence="5 9" id="KW-1133">Transmembrane helix</keyword>
<comment type="similarity">
    <text evidence="2">Belongs to the SMIM15 family.</text>
</comment>
<feature type="region of interest" description="Disordered" evidence="8">
    <location>
        <begin position="57"/>
        <end position="77"/>
    </location>
</feature>
<accession>A0A813ZDJ3</accession>
<evidence type="ECO:0000256" key="4">
    <source>
        <dbReference type="ARBA" id="ARBA00022692"/>
    </source>
</evidence>
<name>A0A813ZDJ3_ADIRI</name>
<evidence type="ECO:0000313" key="10">
    <source>
        <dbReference type="EMBL" id="CAF0897889.1"/>
    </source>
</evidence>
<keyword evidence="4 9" id="KW-0812">Transmembrane</keyword>
<evidence type="ECO:0000256" key="8">
    <source>
        <dbReference type="SAM" id="MobiDB-lite"/>
    </source>
</evidence>
<comment type="subcellular location">
    <subcellularLocation>
        <location evidence="1">Membrane</location>
        <topology evidence="1">Single-pass membrane protein</topology>
    </subcellularLocation>
</comment>
<evidence type="ECO:0000256" key="3">
    <source>
        <dbReference type="ARBA" id="ARBA00017904"/>
    </source>
</evidence>
<gene>
    <name evidence="10" type="ORF">XAT740_LOCUS7861</name>
</gene>
<sequence length="77" mass="9261">MFSIDWHQKFMDIVVYAATNPWQFLYYVFMFLTPMFIISGYLAYRLAKDIDRAEKAKRAKSQQKTNIAKVRRHAKHD</sequence>
<dbReference type="Proteomes" id="UP000663828">
    <property type="component" value="Unassembled WGS sequence"/>
</dbReference>
<dbReference type="InterPro" id="IPR027877">
    <property type="entry name" value="Smim15"/>
</dbReference>
<feature type="transmembrane region" description="Helical" evidence="9">
    <location>
        <begin position="24"/>
        <end position="44"/>
    </location>
</feature>
<evidence type="ECO:0000256" key="7">
    <source>
        <dbReference type="ARBA" id="ARBA00023136"/>
    </source>
</evidence>
<dbReference type="EMBL" id="CAJNOR010000382">
    <property type="protein sequence ID" value="CAF0897889.1"/>
    <property type="molecule type" value="Genomic_DNA"/>
</dbReference>
<proteinExistence type="inferred from homology"/>
<evidence type="ECO:0000313" key="11">
    <source>
        <dbReference type="Proteomes" id="UP000663828"/>
    </source>
</evidence>
<protein>
    <recommendedName>
        <fullName evidence="3">Small integral membrane protein 15</fullName>
    </recommendedName>
</protein>
<dbReference type="GO" id="GO:0016020">
    <property type="term" value="C:membrane"/>
    <property type="evidence" value="ECO:0007669"/>
    <property type="project" value="UniProtKB-SubCell"/>
</dbReference>